<feature type="compositionally biased region" description="Low complexity" evidence="2">
    <location>
        <begin position="774"/>
        <end position="783"/>
    </location>
</feature>
<organism evidence="5 6">
    <name type="scientific">Nakamurella antarctica</name>
    <dbReference type="NCBI Taxonomy" id="1902245"/>
    <lineage>
        <taxon>Bacteria</taxon>
        <taxon>Bacillati</taxon>
        <taxon>Actinomycetota</taxon>
        <taxon>Actinomycetes</taxon>
        <taxon>Nakamurellales</taxon>
        <taxon>Nakamurellaceae</taxon>
        <taxon>Nakamurella</taxon>
    </lineage>
</organism>
<evidence type="ECO:0000259" key="3">
    <source>
        <dbReference type="Pfam" id="PF03816"/>
    </source>
</evidence>
<evidence type="ECO:0000313" key="6">
    <source>
        <dbReference type="Proteomes" id="UP000268084"/>
    </source>
</evidence>
<dbReference type="InterPro" id="IPR004474">
    <property type="entry name" value="LytR_CpsA_psr"/>
</dbReference>
<keyword evidence="6" id="KW-1185">Reference proteome</keyword>
<dbReference type="Pfam" id="PF03816">
    <property type="entry name" value="LytR_cpsA_psr"/>
    <property type="match status" value="1"/>
</dbReference>
<evidence type="ECO:0008006" key="7">
    <source>
        <dbReference type="Google" id="ProtNLM"/>
    </source>
</evidence>
<dbReference type="InterPro" id="IPR050922">
    <property type="entry name" value="LytR/CpsA/Psr_CW_biosynth"/>
</dbReference>
<accession>A0A3G8ZPI4</accession>
<feature type="compositionally biased region" description="Basic and acidic residues" evidence="2">
    <location>
        <begin position="33"/>
        <end position="52"/>
    </location>
</feature>
<feature type="region of interest" description="Disordered" evidence="2">
    <location>
        <begin position="774"/>
        <end position="805"/>
    </location>
</feature>
<feature type="domain" description="Cell envelope-related transcriptional attenuator" evidence="3">
    <location>
        <begin position="368"/>
        <end position="534"/>
    </location>
</feature>
<dbReference type="NCBIfam" id="TIGR00350">
    <property type="entry name" value="lytR_cpsA_psr"/>
    <property type="match status" value="1"/>
</dbReference>
<dbReference type="RefSeq" id="WP_124799942.1">
    <property type="nucleotide sequence ID" value="NZ_CP034170.1"/>
</dbReference>
<reference evidence="5 6" key="2">
    <citation type="submission" date="2018-12" db="EMBL/GenBank/DDBJ databases">
        <title>Nakamurella antarcticus sp. nov., isolated from Antarctica South Shetland Islands soil.</title>
        <authorList>
            <person name="Peng F."/>
        </authorList>
    </citation>
    <scope>NUCLEOTIDE SEQUENCE [LARGE SCALE GENOMIC DNA]</scope>
    <source>
        <strain evidence="5 6">S14-144</strain>
    </source>
</reference>
<feature type="region of interest" description="Disordered" evidence="2">
    <location>
        <begin position="622"/>
        <end position="643"/>
    </location>
</feature>
<dbReference type="Gene3D" id="3.40.630.190">
    <property type="entry name" value="LCP protein"/>
    <property type="match status" value="1"/>
</dbReference>
<dbReference type="Pfam" id="PF13399">
    <property type="entry name" value="LytR_C"/>
    <property type="match status" value="1"/>
</dbReference>
<feature type="region of interest" description="Disordered" evidence="2">
    <location>
        <begin position="1"/>
        <end position="183"/>
    </location>
</feature>
<feature type="compositionally biased region" description="Low complexity" evidence="2">
    <location>
        <begin position="53"/>
        <end position="62"/>
    </location>
</feature>
<dbReference type="AlphaFoldDB" id="A0A3G8ZPI4"/>
<feature type="compositionally biased region" description="Low complexity" evidence="2">
    <location>
        <begin position="76"/>
        <end position="122"/>
    </location>
</feature>
<evidence type="ECO:0000313" key="5">
    <source>
        <dbReference type="EMBL" id="AZI59038.1"/>
    </source>
</evidence>
<feature type="domain" description="LytR/CpsA/Psr regulator C-terminal" evidence="4">
    <location>
        <begin position="660"/>
        <end position="746"/>
    </location>
</feature>
<evidence type="ECO:0000256" key="1">
    <source>
        <dbReference type="ARBA" id="ARBA00006068"/>
    </source>
</evidence>
<name>A0A3G8ZPI4_9ACTN</name>
<dbReference type="PANTHER" id="PTHR33392:SF6">
    <property type="entry name" value="POLYISOPRENYL-TEICHOIC ACID--PEPTIDOGLYCAN TEICHOIC ACID TRANSFERASE TAGU"/>
    <property type="match status" value="1"/>
</dbReference>
<evidence type="ECO:0000259" key="4">
    <source>
        <dbReference type="Pfam" id="PF13399"/>
    </source>
</evidence>
<reference evidence="5 6" key="1">
    <citation type="submission" date="2018-11" db="EMBL/GenBank/DDBJ databases">
        <authorList>
            <person name="Da X."/>
        </authorList>
    </citation>
    <scope>NUCLEOTIDE SEQUENCE [LARGE SCALE GENOMIC DNA]</scope>
    <source>
        <strain evidence="5 6">S14-144</strain>
    </source>
</reference>
<sequence length="819" mass="84108">MSESPRSGGEGPGPALTDANVDAGDTAPPQPWDRPRRWNTERMDATRVDDLLARLGPPAAGDAPRRRRRSDRDSDAAASAPSSPSAEPALTPLPESSTSPSTAPTIAATPQQQAVSVVVPASNPEEDPPSAPQPGPTLSATPTIAAPPQQPLGRSLPQPRNHEEFRHHHPVTPPSDDANSRTDVMPRMSGLPVSAEAAAVRESLRASLVSAQALASVRPADVGHPAASRERDAPAPLPVGALAAVPWAKATPRKPATTSPIRHHYAKRGASVLLALVSALVLVVTGIYSNILANGESGLAANSVDAGLSDAPPPAAVPTGALPTDAAPAAAAGLPMYPPENFLLVGSDSRTGENIAGVGDSSLDGVVNTDTMMVLHISGDRQQVSVVSLPRDLWADNVVCNDYDRSTNQYGGPSDANKYPRQHLNAFYGVGGPKCLVKAVENLTGIDITRYIMIDFAGFKSMVDSLGGITVNACGPIDDAELGLLVAQGGTQVITGTQALHLSRARNVTTDASSDISRIKRQQLILSSILRQVKSSDTLLNPAKLNDFVTAFTQATRNDGLKINDLMNLAQSLGTLDPSRVTFYTLPTGEPENDGRGSMEIDRARSDPLFYALINDLPVPGTEPAPAAATATPGAPSAAEPSAPATAAQPLLISVAPADVDLTIVNAAGRDGLAGEVAAKLTTYGYSLSDNNLQRVDDAPQARVTVEYSAGNEAAAATVAATVTGAKLVVKSGLGKNVRLVLGSSYDGQTVETSVGDSIPADVLAQIPASSAVAATTGSGSPADTSSAGSSPEPATSPEAATSAVADIAQVRADTSQCL</sequence>
<dbReference type="PANTHER" id="PTHR33392">
    <property type="entry name" value="POLYISOPRENYL-TEICHOIC ACID--PEPTIDOGLYCAN TEICHOIC ACID TRANSFERASE TAGU"/>
    <property type="match status" value="1"/>
</dbReference>
<dbReference type="KEGG" id="nak:EH165_13695"/>
<dbReference type="Gene3D" id="3.30.70.2390">
    <property type="match status" value="1"/>
</dbReference>
<comment type="similarity">
    <text evidence="1">Belongs to the LytR/CpsA/Psr (LCP) family.</text>
</comment>
<feature type="compositionally biased region" description="Polar residues" evidence="2">
    <location>
        <begin position="784"/>
        <end position="794"/>
    </location>
</feature>
<dbReference type="EMBL" id="CP034170">
    <property type="protein sequence ID" value="AZI59038.1"/>
    <property type="molecule type" value="Genomic_DNA"/>
</dbReference>
<dbReference type="OrthoDB" id="3759589at2"/>
<gene>
    <name evidence="5" type="ORF">EH165_13695</name>
</gene>
<dbReference type="InterPro" id="IPR027381">
    <property type="entry name" value="LytR/CpsA/Psr_C"/>
</dbReference>
<protein>
    <recommendedName>
        <fullName evidence="7">Transcriptional attenuator, LytR family</fullName>
    </recommendedName>
</protein>
<evidence type="ECO:0000256" key="2">
    <source>
        <dbReference type="SAM" id="MobiDB-lite"/>
    </source>
</evidence>
<dbReference type="Proteomes" id="UP000268084">
    <property type="component" value="Chromosome"/>
</dbReference>
<proteinExistence type="inferred from homology"/>